<dbReference type="AlphaFoldDB" id="A0AAE0F9J0"/>
<dbReference type="Proteomes" id="UP001190700">
    <property type="component" value="Unassembled WGS sequence"/>
</dbReference>
<organism evidence="2 3">
    <name type="scientific">Cymbomonas tetramitiformis</name>
    <dbReference type="NCBI Taxonomy" id="36881"/>
    <lineage>
        <taxon>Eukaryota</taxon>
        <taxon>Viridiplantae</taxon>
        <taxon>Chlorophyta</taxon>
        <taxon>Pyramimonadophyceae</taxon>
        <taxon>Pyramimonadales</taxon>
        <taxon>Pyramimonadaceae</taxon>
        <taxon>Cymbomonas</taxon>
    </lineage>
</organism>
<reference evidence="2 3" key="1">
    <citation type="journal article" date="2015" name="Genome Biol. Evol.">
        <title>Comparative Genomics of a Bacterivorous Green Alga Reveals Evolutionary Causalities and Consequences of Phago-Mixotrophic Mode of Nutrition.</title>
        <authorList>
            <person name="Burns J.A."/>
            <person name="Paasch A."/>
            <person name="Narechania A."/>
            <person name="Kim E."/>
        </authorList>
    </citation>
    <scope>NUCLEOTIDE SEQUENCE [LARGE SCALE GENOMIC DNA]</scope>
    <source>
        <strain evidence="2 3">PLY_AMNH</strain>
    </source>
</reference>
<proteinExistence type="predicted"/>
<keyword evidence="3" id="KW-1185">Reference proteome</keyword>
<name>A0AAE0F9J0_9CHLO</name>
<evidence type="ECO:0000256" key="1">
    <source>
        <dbReference type="SAM" id="MobiDB-lite"/>
    </source>
</evidence>
<evidence type="ECO:0000313" key="2">
    <source>
        <dbReference type="EMBL" id="KAK3255611.1"/>
    </source>
</evidence>
<protein>
    <submittedName>
        <fullName evidence="2">Uncharacterized protein</fullName>
    </submittedName>
</protein>
<dbReference type="EMBL" id="LGRX02022445">
    <property type="protein sequence ID" value="KAK3255611.1"/>
    <property type="molecule type" value="Genomic_DNA"/>
</dbReference>
<feature type="region of interest" description="Disordered" evidence="1">
    <location>
        <begin position="91"/>
        <end position="115"/>
    </location>
</feature>
<accession>A0AAE0F9J0</accession>
<evidence type="ECO:0000313" key="3">
    <source>
        <dbReference type="Proteomes" id="UP001190700"/>
    </source>
</evidence>
<gene>
    <name evidence="2" type="ORF">CYMTET_35215</name>
</gene>
<sequence length="115" mass="12132">MEVIDSDDSDGMGEIDVADSNALPVRRALGEGVRMALFGRFAALDAALISIMGVCGVSAAGSQLFDFYDGNGWLGYINFYGLLVPDSPPDGQHHDVLAPGGRLPKAQLRLSPARP</sequence>
<comment type="caution">
    <text evidence="2">The sequence shown here is derived from an EMBL/GenBank/DDBJ whole genome shotgun (WGS) entry which is preliminary data.</text>
</comment>